<dbReference type="Proteomes" id="UP001642260">
    <property type="component" value="Unassembled WGS sequence"/>
</dbReference>
<feature type="domain" description="F-box" evidence="2">
    <location>
        <begin position="1"/>
        <end position="46"/>
    </location>
</feature>
<feature type="chain" id="PRO_5044763545" description="F-box domain-containing protein" evidence="1">
    <location>
        <begin position="18"/>
        <end position="341"/>
    </location>
</feature>
<dbReference type="InterPro" id="IPR036047">
    <property type="entry name" value="F-box-like_dom_sf"/>
</dbReference>
<keyword evidence="4" id="KW-1185">Reference proteome</keyword>
<dbReference type="PANTHER" id="PTHR31672">
    <property type="entry name" value="BNACNNG10540D PROTEIN"/>
    <property type="match status" value="1"/>
</dbReference>
<protein>
    <recommendedName>
        <fullName evidence="2">F-box domain-containing protein</fullName>
    </recommendedName>
</protein>
<evidence type="ECO:0000259" key="2">
    <source>
        <dbReference type="PROSITE" id="PS50181"/>
    </source>
</evidence>
<keyword evidence="1" id="KW-0732">Signal</keyword>
<dbReference type="AlphaFoldDB" id="A0ABC8J2H0"/>
<sequence>MMKLSFFTEDLLAIILARLPLLNITTSKLVCKQWKSIIESPFFRQVFLSHHQNSHSSWSLMRRNPGEEVVAHYGCKVWGLERSLGSYVSSFIAERLEAKKKVTRLWHRTQNYRVLAYTDIGLLLLYVTTFPADQTYYVANPISKQRIKIPTPRTWHLGFEKEEFWFVELDVLFRHARLVTRTKDGVVLGFKVVLVNTRFNNTECFVAFTIYSSETGSWSFKTLQSTLPLVSLNLLDPVSLSGNLHWLGLNLDRQEVVVSYDFYGSDDQCRVTPFPDLGKEPKFKRSCTASGGYLMYMNIFSKYNDNGCVEHKLSVWRLMNRCQPFPKFIEGDALISNLKFV</sequence>
<gene>
    <name evidence="3" type="ORF">ERUC_LOCUS5828</name>
</gene>
<feature type="signal peptide" evidence="1">
    <location>
        <begin position="1"/>
        <end position="17"/>
    </location>
</feature>
<proteinExistence type="predicted"/>
<comment type="caution">
    <text evidence="3">The sequence shown here is derived from an EMBL/GenBank/DDBJ whole genome shotgun (WGS) entry which is preliminary data.</text>
</comment>
<dbReference type="InterPro" id="IPR056592">
    <property type="entry name" value="Beta-prop_At3g26010-like"/>
</dbReference>
<dbReference type="SMART" id="SM00256">
    <property type="entry name" value="FBOX"/>
    <property type="match status" value="1"/>
</dbReference>
<organism evidence="3 4">
    <name type="scientific">Eruca vesicaria subsp. sativa</name>
    <name type="common">Garden rocket</name>
    <name type="synonym">Eruca sativa</name>
    <dbReference type="NCBI Taxonomy" id="29727"/>
    <lineage>
        <taxon>Eukaryota</taxon>
        <taxon>Viridiplantae</taxon>
        <taxon>Streptophyta</taxon>
        <taxon>Embryophyta</taxon>
        <taxon>Tracheophyta</taxon>
        <taxon>Spermatophyta</taxon>
        <taxon>Magnoliopsida</taxon>
        <taxon>eudicotyledons</taxon>
        <taxon>Gunneridae</taxon>
        <taxon>Pentapetalae</taxon>
        <taxon>rosids</taxon>
        <taxon>malvids</taxon>
        <taxon>Brassicales</taxon>
        <taxon>Brassicaceae</taxon>
        <taxon>Brassiceae</taxon>
        <taxon>Eruca</taxon>
    </lineage>
</organism>
<evidence type="ECO:0000256" key="1">
    <source>
        <dbReference type="SAM" id="SignalP"/>
    </source>
</evidence>
<dbReference type="SUPFAM" id="SSF81383">
    <property type="entry name" value="F-box domain"/>
    <property type="match status" value="1"/>
</dbReference>
<dbReference type="PROSITE" id="PS50181">
    <property type="entry name" value="FBOX"/>
    <property type="match status" value="1"/>
</dbReference>
<dbReference type="EMBL" id="CAKOAT010072599">
    <property type="protein sequence ID" value="CAH8310921.1"/>
    <property type="molecule type" value="Genomic_DNA"/>
</dbReference>
<reference evidence="3 4" key="1">
    <citation type="submission" date="2022-03" db="EMBL/GenBank/DDBJ databases">
        <authorList>
            <person name="Macdonald S."/>
            <person name="Ahmed S."/>
            <person name="Newling K."/>
        </authorList>
    </citation>
    <scope>NUCLEOTIDE SEQUENCE [LARGE SCALE GENOMIC DNA]</scope>
</reference>
<evidence type="ECO:0000313" key="4">
    <source>
        <dbReference type="Proteomes" id="UP001642260"/>
    </source>
</evidence>
<dbReference type="InterPro" id="IPR001810">
    <property type="entry name" value="F-box_dom"/>
</dbReference>
<dbReference type="Pfam" id="PF00646">
    <property type="entry name" value="F-box"/>
    <property type="match status" value="1"/>
</dbReference>
<dbReference type="InterPro" id="IPR050796">
    <property type="entry name" value="SCF_F-box_component"/>
</dbReference>
<accession>A0ABC8J2H0</accession>
<evidence type="ECO:0000313" key="3">
    <source>
        <dbReference type="EMBL" id="CAH8310921.1"/>
    </source>
</evidence>
<dbReference type="Pfam" id="PF24750">
    <property type="entry name" value="b-prop_At3g26010-like"/>
    <property type="match status" value="1"/>
</dbReference>
<name>A0ABC8J2H0_ERUVS</name>